<dbReference type="AlphaFoldDB" id="A0A9P6KQD1"/>
<feature type="compositionally biased region" description="Low complexity" evidence="1">
    <location>
        <begin position="100"/>
        <end position="120"/>
    </location>
</feature>
<feature type="region of interest" description="Disordered" evidence="1">
    <location>
        <begin position="398"/>
        <end position="421"/>
    </location>
</feature>
<feature type="compositionally biased region" description="Polar residues" evidence="1">
    <location>
        <begin position="9"/>
        <end position="26"/>
    </location>
</feature>
<evidence type="ECO:0000313" key="3">
    <source>
        <dbReference type="Proteomes" id="UP000756921"/>
    </source>
</evidence>
<organism evidence="2 3">
    <name type="scientific">Paraphaeosphaeria minitans</name>
    <dbReference type="NCBI Taxonomy" id="565426"/>
    <lineage>
        <taxon>Eukaryota</taxon>
        <taxon>Fungi</taxon>
        <taxon>Dikarya</taxon>
        <taxon>Ascomycota</taxon>
        <taxon>Pezizomycotina</taxon>
        <taxon>Dothideomycetes</taxon>
        <taxon>Pleosporomycetidae</taxon>
        <taxon>Pleosporales</taxon>
        <taxon>Massarineae</taxon>
        <taxon>Didymosphaeriaceae</taxon>
        <taxon>Paraphaeosphaeria</taxon>
    </lineage>
</organism>
<evidence type="ECO:0000256" key="1">
    <source>
        <dbReference type="SAM" id="MobiDB-lite"/>
    </source>
</evidence>
<feature type="compositionally biased region" description="Polar residues" evidence="1">
    <location>
        <begin position="132"/>
        <end position="144"/>
    </location>
</feature>
<gene>
    <name evidence="2" type="ORF">PMIN01_07327</name>
</gene>
<keyword evidence="3" id="KW-1185">Reference proteome</keyword>
<dbReference type="EMBL" id="WJXW01000007">
    <property type="protein sequence ID" value="KAF9734424.1"/>
    <property type="molecule type" value="Genomic_DNA"/>
</dbReference>
<feature type="region of interest" description="Disordered" evidence="1">
    <location>
        <begin position="39"/>
        <end position="68"/>
    </location>
</feature>
<sequence length="421" mass="46174">MDNDRRPRQSTAGYASQQGTLLQPQASYPVVSASDRFRQATLVAQPPTSAPSAPAAASRAGPDTSAQSYGYAYEGASQFVAPSIQQPGVAYGAQDYADHQQQQQQPAQRASQQQYSQYPQNVMYNVAAPGSQAGSSQYEPVAQYQQNRDSAIEVLGTNFGVAQPQYYSGVPSEGGPTSAPSSAIAPQNVSSQYPSIGYTPQQSAPAYSTAAMTDPHPPTTHGGGYSQPAYPQPQPQPQQDGNSNEYDDFYNTYQTELKRTFEQVHDGRLSEAAPALDRLSDWLLHWAETLAELTLGLVRDDETHHQMRLKLWEEFNNCWLGLFQKQFELVEEMRTTGQRPQAPQSIIEHDFIEKMGNKLVKNCDNMEKHGLVDYQMGVWEEEITAMLMKCLEQLEKLGAGSGSGSASSSGQRPSASGSRRR</sequence>
<feature type="compositionally biased region" description="Low complexity" evidence="1">
    <location>
        <begin position="404"/>
        <end position="421"/>
    </location>
</feature>
<name>A0A9P6KQD1_9PLEO</name>
<evidence type="ECO:0000313" key="2">
    <source>
        <dbReference type="EMBL" id="KAF9734424.1"/>
    </source>
</evidence>
<feature type="region of interest" description="Disordered" evidence="1">
    <location>
        <begin position="1"/>
        <end position="27"/>
    </location>
</feature>
<dbReference type="Proteomes" id="UP000756921">
    <property type="component" value="Unassembled WGS sequence"/>
</dbReference>
<feature type="compositionally biased region" description="Polar residues" evidence="1">
    <location>
        <begin position="178"/>
        <end position="206"/>
    </location>
</feature>
<feature type="compositionally biased region" description="Low complexity" evidence="1">
    <location>
        <begin position="44"/>
        <end position="62"/>
    </location>
</feature>
<accession>A0A9P6KQD1</accession>
<feature type="region of interest" description="Disordered" evidence="1">
    <location>
        <begin position="90"/>
        <end position="144"/>
    </location>
</feature>
<reference evidence="2" key="1">
    <citation type="journal article" date="2020" name="Mol. Plant Microbe Interact.">
        <title>Genome Sequence of the Biocontrol Agent Coniothyrium minitans strain Conio (IMI 134523).</title>
        <authorList>
            <person name="Patel D."/>
            <person name="Shittu T.A."/>
            <person name="Baroncelli R."/>
            <person name="Muthumeenakshi S."/>
            <person name="Osborne T.H."/>
            <person name="Janganan T.K."/>
            <person name="Sreenivasaprasad S."/>
        </authorList>
    </citation>
    <scope>NUCLEOTIDE SEQUENCE</scope>
    <source>
        <strain evidence="2">Conio</strain>
    </source>
</reference>
<feature type="region of interest" description="Disordered" evidence="1">
    <location>
        <begin position="169"/>
        <end position="248"/>
    </location>
</feature>
<protein>
    <submittedName>
        <fullName evidence="2">Uncharacterized protein</fullName>
    </submittedName>
</protein>
<proteinExistence type="predicted"/>
<comment type="caution">
    <text evidence="2">The sequence shown here is derived from an EMBL/GenBank/DDBJ whole genome shotgun (WGS) entry which is preliminary data.</text>
</comment>
<dbReference type="OrthoDB" id="5552418at2759"/>